<dbReference type="Proteomes" id="UP001159363">
    <property type="component" value="Chromosome X"/>
</dbReference>
<evidence type="ECO:0000313" key="3">
    <source>
        <dbReference type="EMBL" id="KAJ8886754.1"/>
    </source>
</evidence>
<proteinExistence type="predicted"/>
<name>A0ABQ9HQU9_9NEOP</name>
<evidence type="ECO:0000313" key="4">
    <source>
        <dbReference type="Proteomes" id="UP001159363"/>
    </source>
</evidence>
<organism evidence="3 4">
    <name type="scientific">Dryococelus australis</name>
    <dbReference type="NCBI Taxonomy" id="614101"/>
    <lineage>
        <taxon>Eukaryota</taxon>
        <taxon>Metazoa</taxon>
        <taxon>Ecdysozoa</taxon>
        <taxon>Arthropoda</taxon>
        <taxon>Hexapoda</taxon>
        <taxon>Insecta</taxon>
        <taxon>Pterygota</taxon>
        <taxon>Neoptera</taxon>
        <taxon>Polyneoptera</taxon>
        <taxon>Phasmatodea</taxon>
        <taxon>Verophasmatodea</taxon>
        <taxon>Anareolatae</taxon>
        <taxon>Phasmatidae</taxon>
        <taxon>Eurycanthinae</taxon>
        <taxon>Dryococelus</taxon>
    </lineage>
</organism>
<dbReference type="EMBL" id="JARBHB010000004">
    <property type="protein sequence ID" value="KAJ8886754.1"/>
    <property type="molecule type" value="Genomic_DNA"/>
</dbReference>
<evidence type="ECO:0000259" key="2">
    <source>
        <dbReference type="Pfam" id="PF03184"/>
    </source>
</evidence>
<reference evidence="3 4" key="1">
    <citation type="submission" date="2023-02" db="EMBL/GenBank/DDBJ databases">
        <title>LHISI_Scaffold_Assembly.</title>
        <authorList>
            <person name="Stuart O.P."/>
            <person name="Cleave R."/>
            <person name="Magrath M.J.L."/>
            <person name="Mikheyev A.S."/>
        </authorList>
    </citation>
    <scope>NUCLEOTIDE SEQUENCE [LARGE SCALE GENOMIC DNA]</scope>
    <source>
        <strain evidence="3">Daus_M_001</strain>
        <tissue evidence="3">Leg muscle</tissue>
    </source>
</reference>
<keyword evidence="1" id="KW-0732">Signal</keyword>
<feature type="signal peptide" evidence="1">
    <location>
        <begin position="1"/>
        <end position="18"/>
    </location>
</feature>
<keyword evidence="4" id="KW-1185">Reference proteome</keyword>
<dbReference type="Pfam" id="PF03184">
    <property type="entry name" value="DDE_1"/>
    <property type="match status" value="1"/>
</dbReference>
<gene>
    <name evidence="3" type="ORF">PR048_012966</name>
</gene>
<dbReference type="PANTHER" id="PTHR19303">
    <property type="entry name" value="TRANSPOSON"/>
    <property type="match status" value="1"/>
</dbReference>
<protein>
    <recommendedName>
        <fullName evidence="2">DDE-1 domain-containing protein</fullName>
    </recommendedName>
</protein>
<accession>A0ABQ9HQU9</accession>
<comment type="caution">
    <text evidence="3">The sequence shown here is derived from an EMBL/GenBank/DDBJ whole genome shotgun (WGS) entry which is preliminary data.</text>
</comment>
<feature type="domain" description="DDE-1" evidence="2">
    <location>
        <begin position="31"/>
        <end position="153"/>
    </location>
</feature>
<evidence type="ECO:0000256" key="1">
    <source>
        <dbReference type="SAM" id="SignalP"/>
    </source>
</evidence>
<dbReference type="InterPro" id="IPR004875">
    <property type="entry name" value="DDE_SF_endonuclease_dom"/>
</dbReference>
<sequence>MWMSVHFFLTYFLIKTLSFKGEQCIDGQQSKKRVTILLGANMNGSEKLPPLVTGKAAQPRCFKNIKSFTCRYESNQNAWMTCKIFLQYLHFLDPKMGVQNRKITLFLDHCSAHPAETSVLRNIRIEFWPPNTIACLQSMDQGIIMNFKHRFRSCL</sequence>
<feature type="chain" id="PRO_5045160914" description="DDE-1 domain-containing protein" evidence="1">
    <location>
        <begin position="19"/>
        <end position="155"/>
    </location>
</feature>
<dbReference type="InterPro" id="IPR050863">
    <property type="entry name" value="CenT-Element_Derived"/>
</dbReference>
<dbReference type="PANTHER" id="PTHR19303:SF73">
    <property type="entry name" value="PROTEIN PDC2"/>
    <property type="match status" value="1"/>
</dbReference>